<evidence type="ECO:0000313" key="2">
    <source>
        <dbReference type="EMBL" id="SQG51359.1"/>
    </source>
</evidence>
<dbReference type="EMBL" id="LS483400">
    <property type="protein sequence ID" value="SQG51359.1"/>
    <property type="molecule type" value="Genomic_DNA"/>
</dbReference>
<organism evidence="2 3">
    <name type="scientific">Corynebacterium ulcerans</name>
    <dbReference type="NCBI Taxonomy" id="65058"/>
    <lineage>
        <taxon>Bacteria</taxon>
        <taxon>Bacillati</taxon>
        <taxon>Actinomycetota</taxon>
        <taxon>Actinomycetes</taxon>
        <taxon>Mycobacteriales</taxon>
        <taxon>Corynebacteriaceae</taxon>
        <taxon>Corynebacterium</taxon>
    </lineage>
</organism>
<keyword evidence="1" id="KW-1133">Transmembrane helix</keyword>
<protein>
    <submittedName>
        <fullName evidence="2">Uncharacterized protein</fullName>
    </submittedName>
</protein>
<keyword evidence="1" id="KW-0812">Transmembrane</keyword>
<accession>A0ABD7MT97</accession>
<feature type="transmembrane region" description="Helical" evidence="1">
    <location>
        <begin position="247"/>
        <end position="268"/>
    </location>
</feature>
<reference evidence="2 3" key="1">
    <citation type="submission" date="2018-06" db="EMBL/GenBank/DDBJ databases">
        <authorList>
            <consortium name="Pathogen Informatics"/>
            <person name="Doyle S."/>
        </authorList>
    </citation>
    <scope>NUCLEOTIDE SEQUENCE [LARGE SCALE GENOMIC DNA]</scope>
    <source>
        <strain evidence="2 3">NCTC7908</strain>
    </source>
</reference>
<name>A0ABD7MT97_CORUL</name>
<proteinExistence type="predicted"/>
<dbReference type="Proteomes" id="UP000248741">
    <property type="component" value="Chromosome 1"/>
</dbReference>
<evidence type="ECO:0000313" key="3">
    <source>
        <dbReference type="Proteomes" id="UP000248741"/>
    </source>
</evidence>
<gene>
    <name evidence="2" type="ORF">NCTC7908_01194</name>
</gene>
<dbReference type="AlphaFoldDB" id="A0ABD7MT97"/>
<keyword evidence="1" id="KW-0472">Membrane</keyword>
<sequence>MAGIDVPHVKFAEVMCERALSTVSGAYYPGLTGVMNTIDSPWGESTALQAKTAKLIDNAALHNPSMASVMSKIASPLRDAAAFQPLVTKVLESYKSPALDMARIGMAGFNVQSFLELQTTAQDILGRTNKSQWPEPLRLAAEYMEMKFSKLLSEEEALSQLGVFKDIDWVVDVADIELDELKTGEDLEDFVEEHEEFIEDLVEKFESDEALRIRAAEVLVEPAIRQLTRREVYILLISTAEYVATQLAALIAFGNLEIMLILFIVASLRYYNEMCTESEELEAKHQERIDECVDGLASK</sequence>
<evidence type="ECO:0000256" key="1">
    <source>
        <dbReference type="SAM" id="Phobius"/>
    </source>
</evidence>